<dbReference type="SMART" id="SM00448">
    <property type="entry name" value="REC"/>
    <property type="match status" value="1"/>
</dbReference>
<dbReference type="InterPro" id="IPR001789">
    <property type="entry name" value="Sig_transdc_resp-reg_receiver"/>
</dbReference>
<evidence type="ECO:0000313" key="11">
    <source>
        <dbReference type="Proteomes" id="UP000192796"/>
    </source>
</evidence>
<dbReference type="OrthoDB" id="9781208at2"/>
<dbReference type="InterPro" id="IPR050351">
    <property type="entry name" value="BphY/WalK/GraS-like"/>
</dbReference>
<dbReference type="GO" id="GO:0030295">
    <property type="term" value="F:protein kinase activator activity"/>
    <property type="evidence" value="ECO:0007669"/>
    <property type="project" value="TreeGrafter"/>
</dbReference>
<dbReference type="GO" id="GO:0007234">
    <property type="term" value="P:osmosensory signaling via phosphorelay pathway"/>
    <property type="evidence" value="ECO:0007669"/>
    <property type="project" value="TreeGrafter"/>
</dbReference>
<evidence type="ECO:0000256" key="7">
    <source>
        <dbReference type="SAM" id="Coils"/>
    </source>
</evidence>
<evidence type="ECO:0000313" key="10">
    <source>
        <dbReference type="EMBL" id="OQP61815.1"/>
    </source>
</evidence>
<dbReference type="InterPro" id="IPR036097">
    <property type="entry name" value="HisK_dim/P_sf"/>
</dbReference>
<dbReference type="PANTHER" id="PTHR42878">
    <property type="entry name" value="TWO-COMPONENT HISTIDINE KINASE"/>
    <property type="match status" value="1"/>
</dbReference>
<dbReference type="PANTHER" id="PTHR42878:SF15">
    <property type="entry name" value="BACTERIOPHYTOCHROME"/>
    <property type="match status" value="1"/>
</dbReference>
<organism evidence="10 11">
    <name type="scientific">Niastella vici</name>
    <dbReference type="NCBI Taxonomy" id="1703345"/>
    <lineage>
        <taxon>Bacteria</taxon>
        <taxon>Pseudomonadati</taxon>
        <taxon>Bacteroidota</taxon>
        <taxon>Chitinophagia</taxon>
        <taxon>Chitinophagales</taxon>
        <taxon>Chitinophagaceae</taxon>
        <taxon>Niastella</taxon>
    </lineage>
</organism>
<dbReference type="Gene3D" id="1.10.287.130">
    <property type="match status" value="1"/>
</dbReference>
<evidence type="ECO:0000256" key="3">
    <source>
        <dbReference type="ARBA" id="ARBA00022553"/>
    </source>
</evidence>
<dbReference type="InterPro" id="IPR005467">
    <property type="entry name" value="His_kinase_dom"/>
</dbReference>
<reference evidence="10 11" key="1">
    <citation type="submission" date="2016-03" db="EMBL/GenBank/DDBJ databases">
        <title>Niastella vici sp. nov., isolated from farmland soil.</title>
        <authorList>
            <person name="Chen L."/>
            <person name="Wang D."/>
            <person name="Yang S."/>
            <person name="Wang G."/>
        </authorList>
    </citation>
    <scope>NUCLEOTIDE SEQUENCE [LARGE SCALE GENOMIC DNA]</scope>
    <source>
        <strain evidence="10 11">DJ57</strain>
    </source>
</reference>
<dbReference type="AlphaFoldDB" id="A0A1V9FTY2"/>
<dbReference type="RefSeq" id="WP_081150245.1">
    <property type="nucleotide sequence ID" value="NZ_LVYD01000055.1"/>
</dbReference>
<dbReference type="InterPro" id="IPR003594">
    <property type="entry name" value="HATPase_dom"/>
</dbReference>
<feature type="domain" description="Response regulatory" evidence="9">
    <location>
        <begin position="4"/>
        <end position="122"/>
    </location>
</feature>
<keyword evidence="3 6" id="KW-0597">Phosphoprotein</keyword>
<evidence type="ECO:0000256" key="2">
    <source>
        <dbReference type="ARBA" id="ARBA00012438"/>
    </source>
</evidence>
<dbReference type="SMART" id="SM00388">
    <property type="entry name" value="HisKA"/>
    <property type="match status" value="1"/>
</dbReference>
<gene>
    <name evidence="10" type="ORF">A3860_30585</name>
</gene>
<dbReference type="InterPro" id="IPR036890">
    <property type="entry name" value="HATPase_C_sf"/>
</dbReference>
<feature type="coiled-coil region" evidence="7">
    <location>
        <begin position="145"/>
        <end position="179"/>
    </location>
</feature>
<dbReference type="Pfam" id="PF00512">
    <property type="entry name" value="HisKA"/>
    <property type="match status" value="1"/>
</dbReference>
<dbReference type="Proteomes" id="UP000192796">
    <property type="component" value="Unassembled WGS sequence"/>
</dbReference>
<evidence type="ECO:0000256" key="1">
    <source>
        <dbReference type="ARBA" id="ARBA00000085"/>
    </source>
</evidence>
<keyword evidence="4" id="KW-0808">Transferase</keyword>
<dbReference type="Gene3D" id="3.40.50.2300">
    <property type="match status" value="1"/>
</dbReference>
<dbReference type="InterPro" id="IPR004358">
    <property type="entry name" value="Sig_transdc_His_kin-like_C"/>
</dbReference>
<evidence type="ECO:0000259" key="8">
    <source>
        <dbReference type="PROSITE" id="PS50109"/>
    </source>
</evidence>
<dbReference type="SUPFAM" id="SSF47384">
    <property type="entry name" value="Homodimeric domain of signal transducing histidine kinase"/>
    <property type="match status" value="1"/>
</dbReference>
<dbReference type="SUPFAM" id="SSF52172">
    <property type="entry name" value="CheY-like"/>
    <property type="match status" value="1"/>
</dbReference>
<dbReference type="PROSITE" id="PS50109">
    <property type="entry name" value="HIS_KIN"/>
    <property type="match status" value="1"/>
</dbReference>
<dbReference type="EC" id="2.7.13.3" evidence="2"/>
<dbReference type="Gene3D" id="3.30.565.10">
    <property type="entry name" value="Histidine kinase-like ATPase, C-terminal domain"/>
    <property type="match status" value="1"/>
</dbReference>
<dbReference type="GO" id="GO:0000156">
    <property type="term" value="F:phosphorelay response regulator activity"/>
    <property type="evidence" value="ECO:0007669"/>
    <property type="project" value="TreeGrafter"/>
</dbReference>
<feature type="modified residue" description="4-aspartylphosphate" evidence="6">
    <location>
        <position position="54"/>
    </location>
</feature>
<dbReference type="InterPro" id="IPR003661">
    <property type="entry name" value="HisK_dim/P_dom"/>
</dbReference>
<dbReference type="EMBL" id="LVYD01000055">
    <property type="protein sequence ID" value="OQP61815.1"/>
    <property type="molecule type" value="Genomic_DNA"/>
</dbReference>
<evidence type="ECO:0000256" key="5">
    <source>
        <dbReference type="ARBA" id="ARBA00022777"/>
    </source>
</evidence>
<dbReference type="SMART" id="SM00387">
    <property type="entry name" value="HATPase_c"/>
    <property type="match status" value="1"/>
</dbReference>
<feature type="domain" description="Histidine kinase" evidence="8">
    <location>
        <begin position="186"/>
        <end position="409"/>
    </location>
</feature>
<keyword evidence="11" id="KW-1185">Reference proteome</keyword>
<keyword evidence="7" id="KW-0175">Coiled coil</keyword>
<accession>A0A1V9FTY2</accession>
<dbReference type="SUPFAM" id="SSF55874">
    <property type="entry name" value="ATPase domain of HSP90 chaperone/DNA topoisomerase II/histidine kinase"/>
    <property type="match status" value="1"/>
</dbReference>
<evidence type="ECO:0000259" key="9">
    <source>
        <dbReference type="PROSITE" id="PS50110"/>
    </source>
</evidence>
<keyword evidence="5 10" id="KW-0418">Kinase</keyword>
<protein>
    <recommendedName>
        <fullName evidence="2">histidine kinase</fullName>
        <ecNumber evidence="2">2.7.13.3</ecNumber>
    </recommendedName>
</protein>
<dbReference type="CDD" id="cd00082">
    <property type="entry name" value="HisKA"/>
    <property type="match status" value="1"/>
</dbReference>
<proteinExistence type="predicted"/>
<dbReference type="PRINTS" id="PR00344">
    <property type="entry name" value="BCTRLSENSOR"/>
</dbReference>
<evidence type="ECO:0000256" key="6">
    <source>
        <dbReference type="PROSITE-ProRule" id="PRU00169"/>
    </source>
</evidence>
<comment type="caution">
    <text evidence="10">The sequence shown here is derived from an EMBL/GenBank/DDBJ whole genome shotgun (WGS) entry which is preliminary data.</text>
</comment>
<evidence type="ECO:0000256" key="4">
    <source>
        <dbReference type="ARBA" id="ARBA00022679"/>
    </source>
</evidence>
<name>A0A1V9FTY2_9BACT</name>
<dbReference type="STRING" id="1703345.A3860_30585"/>
<dbReference type="PROSITE" id="PS50110">
    <property type="entry name" value="RESPONSE_REGULATORY"/>
    <property type="match status" value="1"/>
</dbReference>
<dbReference type="GO" id="GO:0000155">
    <property type="term" value="F:phosphorelay sensor kinase activity"/>
    <property type="evidence" value="ECO:0007669"/>
    <property type="project" value="InterPro"/>
</dbReference>
<dbReference type="Pfam" id="PF02518">
    <property type="entry name" value="HATPase_c"/>
    <property type="match status" value="1"/>
</dbReference>
<dbReference type="FunFam" id="3.30.565.10:FF:000006">
    <property type="entry name" value="Sensor histidine kinase WalK"/>
    <property type="match status" value="1"/>
</dbReference>
<dbReference type="Pfam" id="PF00072">
    <property type="entry name" value="Response_reg"/>
    <property type="match status" value="1"/>
</dbReference>
<dbReference type="InterPro" id="IPR011006">
    <property type="entry name" value="CheY-like_superfamily"/>
</dbReference>
<comment type="catalytic activity">
    <reaction evidence="1">
        <text>ATP + protein L-histidine = ADP + protein N-phospho-L-histidine.</text>
        <dbReference type="EC" id="2.7.13.3"/>
    </reaction>
</comment>
<sequence length="431" mass="49405">MRPKILLVDDREDNLMSMEAILAPDGYVFIKAASGSQALKILLNEIDFALILMDVKMPNLNGFETAALIYEREKLKHIPIIFITANNYGEDNIFKGYRMGAVDYIYKPINSELLRAKVGVLVDLYRKNHRLIEQEKRLTIINRNLEMEINERKSSEERVKELNRQLLENIALLESANRDLDRFAFMASHDLQEPLRKIRTFSDLLFVKYQAVLDTPAINYINRIQNAAIRMQTLISDILAFSRINNEKDIFVNINLNIIVQEAMDELDAIIQDKKARFEIAELPAIDVNQGLMRPLFENLLSNALKYSKKEEPPDIRIYSEIITATTSNKEPVQYCRIYVQDNGIGFDQVYAEQIFDMFRRLHVHSEFEGTGIGLTLCKKIVEKHNGYISVQSKVGKGSTFIISLPVHQANVENTGEPNGDTNAFLMLGKK</sequence>